<keyword evidence="2" id="KW-0812">Transmembrane</keyword>
<dbReference type="VEuPathDB" id="VectorBase:AATE009566"/>
<feature type="transmembrane region" description="Helical" evidence="2">
    <location>
        <begin position="145"/>
        <end position="169"/>
    </location>
</feature>
<proteinExistence type="predicted"/>
<organism evidence="3">
    <name type="scientific">Anopheles atroparvus</name>
    <name type="common">European mosquito</name>
    <dbReference type="NCBI Taxonomy" id="41427"/>
    <lineage>
        <taxon>Eukaryota</taxon>
        <taxon>Metazoa</taxon>
        <taxon>Ecdysozoa</taxon>
        <taxon>Arthropoda</taxon>
        <taxon>Hexapoda</taxon>
        <taxon>Insecta</taxon>
        <taxon>Pterygota</taxon>
        <taxon>Neoptera</taxon>
        <taxon>Endopterygota</taxon>
        <taxon>Diptera</taxon>
        <taxon>Nematocera</taxon>
        <taxon>Culicoidea</taxon>
        <taxon>Culicidae</taxon>
        <taxon>Anophelinae</taxon>
        <taxon>Anopheles</taxon>
    </lineage>
</organism>
<accession>A0A182J1I0</accession>
<feature type="compositionally biased region" description="Polar residues" evidence="1">
    <location>
        <begin position="637"/>
        <end position="660"/>
    </location>
</feature>
<evidence type="ECO:0000256" key="2">
    <source>
        <dbReference type="SAM" id="Phobius"/>
    </source>
</evidence>
<feature type="compositionally biased region" description="Acidic residues" evidence="1">
    <location>
        <begin position="819"/>
        <end position="833"/>
    </location>
</feature>
<keyword evidence="2" id="KW-0472">Membrane</keyword>
<sequence length="845" mass="88438">MLLLDASAAATSARSIGPVTGSTTRNSEGLGCPTAGDAPTLAVLLFDDITYAPPAELRASFSRIGVMSGFSAGAAWAAAARSTDAPVSAWPSRMTILGGASCDDSSPVTTSAALQMISTFLPPTTLATPDTPAPDASITLLVPSFIFSFGACCGVCWLTAVTVAVLAAFARLFRERRLPAVPPTPPPTPTPPTAPSPSEPAFIMVEPFAPPTPYWRSSSFLRMRRKFDEPPDPLAPESAPAPTPAPTALAPMVPAGPIPAPTAPIAGAIPRPAPPVECCSCDAMAVPTVDATPLAPPAPLSRCASGPLIFSFIMLRESASDDILCAATGVAIGRLSESFVSSCGASNIIVDGSSLSMAEGKAGVVQGVIDATEVATDSEHDEEFVVASVLLVAFDSDAMLLLLLLQLAAPATPPATIDTPPALAPIATTTFVLTVVVDCVRTVDWRLLAVSAFRADWSAFSMSSSMSASVWSAVPLANTPSSWLLYASVLVDESKPVLYVRISTGPGSTAISGRLLAGGPTPTNPPPAVAVPPDADEPIGCFCRPTLDGRTAITHIAQLATVDHLVKVEIVHRPGNLAVDRAAAKAPKVRPWAQRSEMMMVVVVGCTVRRLLPSSGTTSTTSSRADSWTTHSRSTEHSGTVPSSMMMPSTGTRGSSAAPSGSTRTGWFAARFHLATLRTLAACRGRWWRRYQTSTASTPDRLLQLVVQSRGGHGRRGRLRALSWALTSTCRCRHGGRFHLMRHRVMGEACGWCSTVAIIHEQRMMMLLVLLMMMMVVMMLLVLLLLLMLLLRLPVGTVFEPSTLDVGGSAWSSSGAVAVEEDAEDDGGVDDDGGTQRSSDGLDVR</sequence>
<protein>
    <submittedName>
        <fullName evidence="3">Uncharacterized protein</fullName>
    </submittedName>
</protein>
<keyword evidence="2" id="KW-1133">Transmembrane helix</keyword>
<name>A0A182J1I0_ANOAO</name>
<evidence type="ECO:0000256" key="1">
    <source>
        <dbReference type="SAM" id="MobiDB-lite"/>
    </source>
</evidence>
<feature type="region of interest" description="Disordered" evidence="1">
    <location>
        <begin position="226"/>
        <end position="249"/>
    </location>
</feature>
<feature type="region of interest" description="Disordered" evidence="1">
    <location>
        <begin position="817"/>
        <end position="845"/>
    </location>
</feature>
<reference evidence="3" key="1">
    <citation type="submission" date="2022-08" db="UniProtKB">
        <authorList>
            <consortium name="EnsemblMetazoa"/>
        </authorList>
    </citation>
    <scope>IDENTIFICATION</scope>
    <source>
        <strain evidence="3">EBRO</strain>
    </source>
</reference>
<feature type="compositionally biased region" description="Pro residues" evidence="1">
    <location>
        <begin position="180"/>
        <end position="198"/>
    </location>
</feature>
<feature type="compositionally biased region" description="Low complexity" evidence="1">
    <location>
        <begin position="614"/>
        <end position="630"/>
    </location>
</feature>
<feature type="region of interest" description="Disordered" evidence="1">
    <location>
        <begin position="178"/>
        <end position="201"/>
    </location>
</feature>
<evidence type="ECO:0000313" key="3">
    <source>
        <dbReference type="EnsemblMetazoa" id="AATE009566-PA.1"/>
    </source>
</evidence>
<feature type="transmembrane region" description="Helical" evidence="2">
    <location>
        <begin position="767"/>
        <end position="791"/>
    </location>
</feature>
<dbReference type="EnsemblMetazoa" id="AATE009566-RA">
    <property type="protein sequence ID" value="AATE009566-PA.1"/>
    <property type="gene ID" value="AATE009566"/>
</dbReference>
<dbReference type="AlphaFoldDB" id="A0A182J1I0"/>
<feature type="region of interest" description="Disordered" evidence="1">
    <location>
        <begin position="613"/>
        <end position="660"/>
    </location>
</feature>